<dbReference type="SMART" id="SM00028">
    <property type="entry name" value="TPR"/>
    <property type="match status" value="3"/>
</dbReference>
<organism evidence="3 4">
    <name type="scientific">Babesia gibsoni</name>
    <dbReference type="NCBI Taxonomy" id="33632"/>
    <lineage>
        <taxon>Eukaryota</taxon>
        <taxon>Sar</taxon>
        <taxon>Alveolata</taxon>
        <taxon>Apicomplexa</taxon>
        <taxon>Aconoidasida</taxon>
        <taxon>Piroplasmida</taxon>
        <taxon>Babesiidae</taxon>
        <taxon>Babesia</taxon>
    </lineage>
</organism>
<keyword evidence="1" id="KW-0547">Nucleotide-binding</keyword>
<gene>
    <name evidence="3" type="ORF">BgAZ_306090</name>
</gene>
<dbReference type="Gene3D" id="1.25.40.10">
    <property type="entry name" value="Tetratricopeptide repeat domain"/>
    <property type="match status" value="1"/>
</dbReference>
<evidence type="ECO:0000313" key="3">
    <source>
        <dbReference type="EMBL" id="KAK1443091.1"/>
    </source>
</evidence>
<reference evidence="3" key="1">
    <citation type="submission" date="2023-08" db="EMBL/GenBank/DDBJ databases">
        <title>Draft sequence of the Babesia gibsoni genome.</title>
        <authorList>
            <person name="Yamagishi J.Y."/>
            <person name="Xuan X.X."/>
        </authorList>
    </citation>
    <scope>NUCLEOTIDE SEQUENCE</scope>
    <source>
        <strain evidence="3">Azabu</strain>
    </source>
</reference>
<dbReference type="PANTHER" id="PTHR45639">
    <property type="entry name" value="HSC70CB, ISOFORM G-RELATED"/>
    <property type="match status" value="1"/>
</dbReference>
<dbReference type="Pfam" id="PF00012">
    <property type="entry name" value="HSP70"/>
    <property type="match status" value="1"/>
</dbReference>
<dbReference type="InterPro" id="IPR019734">
    <property type="entry name" value="TPR_rpt"/>
</dbReference>
<evidence type="ECO:0000313" key="4">
    <source>
        <dbReference type="Proteomes" id="UP001230268"/>
    </source>
</evidence>
<dbReference type="InterPro" id="IPR013126">
    <property type="entry name" value="Hsp_70_fam"/>
</dbReference>
<dbReference type="AlphaFoldDB" id="A0AAD8LPX6"/>
<dbReference type="PRINTS" id="PR00301">
    <property type="entry name" value="HEATSHOCK70"/>
</dbReference>
<dbReference type="GO" id="GO:0140662">
    <property type="term" value="F:ATP-dependent protein folding chaperone"/>
    <property type="evidence" value="ECO:0007669"/>
    <property type="project" value="InterPro"/>
</dbReference>
<dbReference type="GO" id="GO:0005524">
    <property type="term" value="F:ATP binding"/>
    <property type="evidence" value="ECO:0007669"/>
    <property type="project" value="UniProtKB-KW"/>
</dbReference>
<proteinExistence type="predicted"/>
<dbReference type="Gene3D" id="3.30.420.40">
    <property type="match status" value="2"/>
</dbReference>
<keyword evidence="2" id="KW-0067">ATP-binding</keyword>
<keyword evidence="4" id="KW-1185">Reference proteome</keyword>
<accession>A0AAD8LPX6</accession>
<evidence type="ECO:0000256" key="2">
    <source>
        <dbReference type="ARBA" id="ARBA00022840"/>
    </source>
</evidence>
<sequence>MAAVAVDMGGFTSKVCVAWQGSDTIELHVNRVSNRETPTVVAFDKRVRVYGEEADLRITSLHSSAICVCDKDIDIHFMQLLPYIVGNTLEEFKRLIGARKYLFSVKVDQESSQPAFTVTFDDQQHSVQPEEVYAFFLNQLLQTVRKQLGSNVSTKNGDIHLSLPVPGYFTDGQKQALVKSLGHIGFGSIRVYKQSECLLSRWCDSHLQDVFDGFIASSGKHSMQLAFLDVGFCHCTFFVAEMTKGELFERKILSEESNDLVGTYQMIEILAEYIREVIKDTKGEDVKVPSRQALYIFKACAKALKELSVVNEVKIDCERVLSDGDDFSITVSREKFEELCEPLKNILQCMIDNQMNAVEVGSLLAIEAVGGGCRVPFVKAILMEEATKKEAPQALRMSMDSTSATANGAVCLAKSNAQPLLDPEDPELKLSEDEFSKQINQEERFAVVETEELNKRSVLNEIDQYIIKTKNDARGEYSKQLKLEDVDALLNALDEFALDAAHNKDVNAAECQKHLDDCRQQVYDRAPDYSKALDEAEKAKEDEIRKSKLETDAPFVSEVNMDVTLPKATCIKRAVKNKEEGNALISGGNTEMAAQHYIKALQYCSKVSDANDEEKEQLNSLKLASNLNLAMCYIKMNTEVSYRKAVVCCTHALEISDTSTKALYRRAFAYDKLNKLEDALSDARLGVQKFPDNADLKLLHEILEKKVKVQEHRLKKRDALYLKKVDRLANYLKGALLFAHTAAKDEQERKQQERRKPKKVEPLTVAHLSDSTDYFDVEEVVRTTHYCQTKMQRACNESNITRKAEVLKDTMTLLNSVSI</sequence>
<dbReference type="SUPFAM" id="SSF48452">
    <property type="entry name" value="TPR-like"/>
    <property type="match status" value="1"/>
</dbReference>
<dbReference type="Gene3D" id="3.30.30.30">
    <property type="match status" value="1"/>
</dbReference>
<dbReference type="Gene3D" id="3.90.640.10">
    <property type="entry name" value="Actin, Chain A, domain 4"/>
    <property type="match status" value="1"/>
</dbReference>
<name>A0AAD8LPX6_BABGI</name>
<evidence type="ECO:0000256" key="1">
    <source>
        <dbReference type="ARBA" id="ARBA00022741"/>
    </source>
</evidence>
<dbReference type="InterPro" id="IPR043129">
    <property type="entry name" value="ATPase_NBD"/>
</dbReference>
<protein>
    <submittedName>
        <fullName evidence="3">Hsc70cb</fullName>
    </submittedName>
</protein>
<dbReference type="InterPro" id="IPR011990">
    <property type="entry name" value="TPR-like_helical_dom_sf"/>
</dbReference>
<dbReference type="Proteomes" id="UP001230268">
    <property type="component" value="Unassembled WGS sequence"/>
</dbReference>
<dbReference type="EMBL" id="JAVEPI010000003">
    <property type="protein sequence ID" value="KAK1443091.1"/>
    <property type="molecule type" value="Genomic_DNA"/>
</dbReference>
<dbReference type="SUPFAM" id="SSF53067">
    <property type="entry name" value="Actin-like ATPase domain"/>
    <property type="match status" value="2"/>
</dbReference>
<comment type="caution">
    <text evidence="3">The sequence shown here is derived from an EMBL/GenBank/DDBJ whole genome shotgun (WGS) entry which is preliminary data.</text>
</comment>